<feature type="compositionally biased region" description="Polar residues" evidence="1">
    <location>
        <begin position="23"/>
        <end position="40"/>
    </location>
</feature>
<dbReference type="InterPro" id="IPR029164">
    <property type="entry name" value="PIG-Y"/>
</dbReference>
<proteinExistence type="predicted"/>
<keyword evidence="4" id="KW-1185">Reference proteome</keyword>
<feature type="region of interest" description="Disordered" evidence="1">
    <location>
        <begin position="1"/>
        <end position="116"/>
    </location>
</feature>
<dbReference type="AlphaFoldDB" id="A0A9W8IBT5"/>
<dbReference type="PANTHER" id="PTHR36485">
    <property type="entry name" value="OS01G0939000 PROTEIN"/>
    <property type="match status" value="1"/>
</dbReference>
<gene>
    <name evidence="3" type="ORF">IWW36_004621</name>
</gene>
<feature type="transmembrane region" description="Helical" evidence="2">
    <location>
        <begin position="283"/>
        <end position="304"/>
    </location>
</feature>
<reference evidence="3" key="1">
    <citation type="submission" date="2022-07" db="EMBL/GenBank/DDBJ databases">
        <title>Phylogenomic reconstructions and comparative analyses of Kickxellomycotina fungi.</title>
        <authorList>
            <person name="Reynolds N.K."/>
            <person name="Stajich J.E."/>
            <person name="Barry K."/>
            <person name="Grigoriev I.V."/>
            <person name="Crous P."/>
            <person name="Smith M.E."/>
        </authorList>
    </citation>
    <scope>NUCLEOTIDE SEQUENCE</scope>
    <source>
        <strain evidence="3">NRRL 1566</strain>
    </source>
</reference>
<feature type="compositionally biased region" description="Polar residues" evidence="1">
    <location>
        <begin position="105"/>
        <end position="116"/>
    </location>
</feature>
<dbReference type="Pfam" id="PF15159">
    <property type="entry name" value="PIG-Y"/>
    <property type="match status" value="1"/>
</dbReference>
<keyword evidence="2" id="KW-1133">Transmembrane helix</keyword>
<sequence length="355" mass="39204">MKSITSAIRPRRRRSTNASSASLPKQQSTATMQRRPQKFSSVDEPPSYLGRSLTQGSGGSGSSSIANAATNVKGIDSTESLSRRETAETENNEPPFSENGDYVEDQSSMRRSNAGTASVPYPLYCESIKEDPREASALVSELEPSAVQAVDATANNVPRSRISSYLNRLPLHIFGIRRPSPRAALNNCDRQSQWSEDKSWTDSIPGAQSVMSLNHNAGFFGGGDNSGSEPSLLKRVSSVPGNLSLFRAHLTDPLLHPEFRAPPRYTRHQPIRLPVHEPDDTPIYGYMLLGLTSVLFISTMYALVVSKFMPETGIAFLDAVKDDHYFCLLMPITGLSFVFAVFWNWLGMKFFRHSH</sequence>
<organism evidence="3 4">
    <name type="scientific">Coemansia brasiliensis</name>
    <dbReference type="NCBI Taxonomy" id="2650707"/>
    <lineage>
        <taxon>Eukaryota</taxon>
        <taxon>Fungi</taxon>
        <taxon>Fungi incertae sedis</taxon>
        <taxon>Zoopagomycota</taxon>
        <taxon>Kickxellomycotina</taxon>
        <taxon>Kickxellomycetes</taxon>
        <taxon>Kickxellales</taxon>
        <taxon>Kickxellaceae</taxon>
        <taxon>Coemansia</taxon>
    </lineage>
</organism>
<keyword evidence="2" id="KW-0472">Membrane</keyword>
<evidence type="ECO:0000256" key="2">
    <source>
        <dbReference type="SAM" id="Phobius"/>
    </source>
</evidence>
<dbReference type="Proteomes" id="UP001139887">
    <property type="component" value="Unassembled WGS sequence"/>
</dbReference>
<protein>
    <submittedName>
        <fullName evidence="3">Uncharacterized protein</fullName>
    </submittedName>
</protein>
<dbReference type="PANTHER" id="PTHR36485:SF1">
    <property type="entry name" value="TRANSMEMBRANE PROTEIN"/>
    <property type="match status" value="1"/>
</dbReference>
<keyword evidence="2" id="KW-0812">Transmembrane</keyword>
<evidence type="ECO:0000313" key="3">
    <source>
        <dbReference type="EMBL" id="KAJ2845839.1"/>
    </source>
</evidence>
<accession>A0A9W8IBT5</accession>
<evidence type="ECO:0000256" key="1">
    <source>
        <dbReference type="SAM" id="MobiDB-lite"/>
    </source>
</evidence>
<evidence type="ECO:0000313" key="4">
    <source>
        <dbReference type="Proteomes" id="UP001139887"/>
    </source>
</evidence>
<dbReference type="EMBL" id="JANBUW010000694">
    <property type="protein sequence ID" value="KAJ2845839.1"/>
    <property type="molecule type" value="Genomic_DNA"/>
</dbReference>
<comment type="caution">
    <text evidence="3">The sequence shown here is derived from an EMBL/GenBank/DDBJ whole genome shotgun (WGS) entry which is preliminary data.</text>
</comment>
<name>A0A9W8IBT5_9FUNG</name>
<feature type="transmembrane region" description="Helical" evidence="2">
    <location>
        <begin position="325"/>
        <end position="346"/>
    </location>
</feature>
<dbReference type="OrthoDB" id="2157498at2759"/>